<organism evidence="2 3">
    <name type="scientific">Paracoccus nototheniae</name>
    <dbReference type="NCBI Taxonomy" id="2489002"/>
    <lineage>
        <taxon>Bacteria</taxon>
        <taxon>Pseudomonadati</taxon>
        <taxon>Pseudomonadota</taxon>
        <taxon>Alphaproteobacteria</taxon>
        <taxon>Rhodobacterales</taxon>
        <taxon>Paracoccaceae</taxon>
        <taxon>Paracoccus</taxon>
    </lineage>
</organism>
<protein>
    <submittedName>
        <fullName evidence="2">Uncharacterized protein</fullName>
    </submittedName>
</protein>
<dbReference type="Proteomes" id="UP001597302">
    <property type="component" value="Unassembled WGS sequence"/>
</dbReference>
<accession>A0ABW4E314</accession>
<keyword evidence="3" id="KW-1185">Reference proteome</keyword>
<name>A0ABW4E314_9RHOB</name>
<dbReference type="EMBL" id="JBHTOQ010000036">
    <property type="protein sequence ID" value="MFD1482871.1"/>
    <property type="molecule type" value="Genomic_DNA"/>
</dbReference>
<evidence type="ECO:0000256" key="1">
    <source>
        <dbReference type="SAM" id="MobiDB-lite"/>
    </source>
</evidence>
<proteinExistence type="predicted"/>
<reference evidence="3" key="1">
    <citation type="journal article" date="2019" name="Int. J. Syst. Evol. Microbiol.">
        <title>The Global Catalogue of Microorganisms (GCM) 10K type strain sequencing project: providing services to taxonomists for standard genome sequencing and annotation.</title>
        <authorList>
            <consortium name="The Broad Institute Genomics Platform"/>
            <consortium name="The Broad Institute Genome Sequencing Center for Infectious Disease"/>
            <person name="Wu L."/>
            <person name="Ma J."/>
        </authorList>
    </citation>
    <scope>NUCLEOTIDE SEQUENCE [LARGE SCALE GENOMIC DNA]</scope>
    <source>
        <strain evidence="3">CCM 8875</strain>
    </source>
</reference>
<dbReference type="RefSeq" id="WP_131572537.1">
    <property type="nucleotide sequence ID" value="NZ_CBCSAJ010000001.1"/>
</dbReference>
<evidence type="ECO:0000313" key="3">
    <source>
        <dbReference type="Proteomes" id="UP001597302"/>
    </source>
</evidence>
<gene>
    <name evidence="2" type="ORF">ACFQ5P_16360</name>
</gene>
<feature type="region of interest" description="Disordered" evidence="1">
    <location>
        <begin position="236"/>
        <end position="255"/>
    </location>
</feature>
<evidence type="ECO:0000313" key="2">
    <source>
        <dbReference type="EMBL" id="MFD1482871.1"/>
    </source>
</evidence>
<comment type="caution">
    <text evidence="2">The sequence shown here is derived from an EMBL/GenBank/DDBJ whole genome shotgun (WGS) entry which is preliminary data.</text>
</comment>
<sequence>MQTQLNAVGGDGSGTVNGTAFVIDQAENAQLDGPVIDAAAVAGAMPGQGLSWFLNGERMDQTAFPGTGAAGWQNLYPTLKAGRTWALRIESDASVASRLDDLDISPAPGNPTAEIGIQSLDPACLSDRLHFSSLEDPAPTGLADHDLKEGGTVRISNSGAEPLVIEGPELSGISIPARRSSTRRSASVRMILPKPSGSFSWQPSQKKCPRATFAAGGAAMVADGPDGLSADRVAMADQDDPRCPRISPIGSSATT</sequence>